<gene>
    <name evidence="1" type="ORF">S06H3_12749</name>
</gene>
<dbReference type="SUPFAM" id="SSF51126">
    <property type="entry name" value="Pectin lyase-like"/>
    <property type="match status" value="1"/>
</dbReference>
<proteinExistence type="predicted"/>
<dbReference type="AlphaFoldDB" id="X1LVP5"/>
<sequence length="262" mass="27703">MAPDVYYENIHFREKGIVVASHYILDNNNAYIDSTVINGSNPSNPDTASCVLIVSDSAYTTEDTSAALIGFTITQGAGTKWQDEHGAGLYREGGGILIQYLSPRIRNNIIVNNQVTNTQGVTSTGGGGIRCGDGNLSIINNIIVLNSALYGGGIVLNYTGALIKNNIIAYDSAGGAYGGGGGIWAYANAPSPRIIENNVIAYNYNSSAYGAGGLRIWSSSVTLRNNIIWGNINNQIYGSPTVTYCNVQGGWTGEGNIDTLPF</sequence>
<comment type="caution">
    <text evidence="1">The sequence shown here is derived from an EMBL/GenBank/DDBJ whole genome shotgun (WGS) entry which is preliminary data.</text>
</comment>
<name>X1LVP5_9ZZZZ</name>
<dbReference type="Gene3D" id="2.160.20.10">
    <property type="entry name" value="Single-stranded right-handed beta-helix, Pectin lyase-like"/>
    <property type="match status" value="1"/>
</dbReference>
<evidence type="ECO:0000313" key="1">
    <source>
        <dbReference type="EMBL" id="GAI09886.1"/>
    </source>
</evidence>
<reference evidence="1" key="1">
    <citation type="journal article" date="2014" name="Front. Microbiol.">
        <title>High frequency of phylogenetically diverse reductive dehalogenase-homologous genes in deep subseafloor sedimentary metagenomes.</title>
        <authorList>
            <person name="Kawai M."/>
            <person name="Futagami T."/>
            <person name="Toyoda A."/>
            <person name="Takaki Y."/>
            <person name="Nishi S."/>
            <person name="Hori S."/>
            <person name="Arai W."/>
            <person name="Tsubouchi T."/>
            <person name="Morono Y."/>
            <person name="Uchiyama I."/>
            <person name="Ito T."/>
            <person name="Fujiyama A."/>
            <person name="Inagaki F."/>
            <person name="Takami H."/>
        </authorList>
    </citation>
    <scope>NUCLEOTIDE SEQUENCE</scope>
    <source>
        <strain evidence="1">Expedition CK06-06</strain>
    </source>
</reference>
<organism evidence="1">
    <name type="scientific">marine sediment metagenome</name>
    <dbReference type="NCBI Taxonomy" id="412755"/>
    <lineage>
        <taxon>unclassified sequences</taxon>
        <taxon>metagenomes</taxon>
        <taxon>ecological metagenomes</taxon>
    </lineage>
</organism>
<evidence type="ECO:0008006" key="2">
    <source>
        <dbReference type="Google" id="ProtNLM"/>
    </source>
</evidence>
<accession>X1LVP5</accession>
<dbReference type="InterPro" id="IPR012334">
    <property type="entry name" value="Pectin_lyas_fold"/>
</dbReference>
<feature type="non-terminal residue" evidence="1">
    <location>
        <position position="262"/>
    </location>
</feature>
<protein>
    <recommendedName>
        <fullName evidence="2">Right handed beta helix domain-containing protein</fullName>
    </recommendedName>
</protein>
<dbReference type="EMBL" id="BARV01006227">
    <property type="protein sequence ID" value="GAI09886.1"/>
    <property type="molecule type" value="Genomic_DNA"/>
</dbReference>
<dbReference type="InterPro" id="IPR011050">
    <property type="entry name" value="Pectin_lyase_fold/virulence"/>
</dbReference>